<dbReference type="SUPFAM" id="SSF52218">
    <property type="entry name" value="Flavoproteins"/>
    <property type="match status" value="1"/>
</dbReference>
<dbReference type="RefSeq" id="WP_094026858.1">
    <property type="nucleotide sequence ID" value="NZ_NGAF01000013.1"/>
</dbReference>
<dbReference type="InterPro" id="IPR029039">
    <property type="entry name" value="Flavoprotein-like_sf"/>
</dbReference>
<proteinExistence type="predicted"/>
<dbReference type="Pfam" id="PF12724">
    <property type="entry name" value="Flavodoxin_5"/>
    <property type="match status" value="1"/>
</dbReference>
<dbReference type="Proteomes" id="UP000215506">
    <property type="component" value="Unassembled WGS sequence"/>
</dbReference>
<dbReference type="InterPro" id="IPR026816">
    <property type="entry name" value="Flavodoxin_dom"/>
</dbReference>
<sequence length="157" mass="16800">MKAVIVCVSVSHGNTRRIADALGEVLGARVVGPDELDPADLASCDLVGFGSGIFTMNFHPRLRELIRTLPAQSGTKAFVYATSGMPETPLRRYTRSLATLLTDRGFTVVDTFTCRGLDTWLPMRIVGGVSKGHPDAADLHAARTFAEGLRARITAGS</sequence>
<accession>A0A231H0V4</accession>
<gene>
    <name evidence="2" type="ORF">B7C42_05244</name>
</gene>
<comment type="caution">
    <text evidence="2">The sequence shown here is derived from an EMBL/GenBank/DDBJ whole genome shotgun (WGS) entry which is preliminary data.</text>
</comment>
<feature type="domain" description="Flavodoxin" evidence="1">
    <location>
        <begin position="6"/>
        <end position="88"/>
    </location>
</feature>
<evidence type="ECO:0000313" key="2">
    <source>
        <dbReference type="EMBL" id="OXR42468.1"/>
    </source>
</evidence>
<dbReference type="EMBL" id="NGAF01000013">
    <property type="protein sequence ID" value="OXR42468.1"/>
    <property type="molecule type" value="Genomic_DNA"/>
</dbReference>
<reference evidence="2 3" key="1">
    <citation type="submission" date="2017-07" db="EMBL/GenBank/DDBJ databases">
        <title>First draft Genome Sequence of Nocardia cerradoensis isolated from human infection.</title>
        <authorList>
            <person name="Carrasco G."/>
        </authorList>
    </citation>
    <scope>NUCLEOTIDE SEQUENCE [LARGE SCALE GENOMIC DNA]</scope>
    <source>
        <strain evidence="2 3">CNM20130759</strain>
    </source>
</reference>
<protein>
    <recommendedName>
        <fullName evidence="1">Flavodoxin domain-containing protein</fullName>
    </recommendedName>
</protein>
<evidence type="ECO:0000313" key="3">
    <source>
        <dbReference type="Proteomes" id="UP000215506"/>
    </source>
</evidence>
<name>A0A231H0V4_9NOCA</name>
<keyword evidence="3" id="KW-1185">Reference proteome</keyword>
<dbReference type="Gene3D" id="3.40.50.360">
    <property type="match status" value="1"/>
</dbReference>
<organism evidence="2 3">
    <name type="scientific">Nocardia cerradoensis</name>
    <dbReference type="NCBI Taxonomy" id="85688"/>
    <lineage>
        <taxon>Bacteria</taxon>
        <taxon>Bacillati</taxon>
        <taxon>Actinomycetota</taxon>
        <taxon>Actinomycetes</taxon>
        <taxon>Mycobacteriales</taxon>
        <taxon>Nocardiaceae</taxon>
        <taxon>Nocardia</taxon>
    </lineage>
</organism>
<dbReference type="AlphaFoldDB" id="A0A231H0V4"/>
<evidence type="ECO:0000259" key="1">
    <source>
        <dbReference type="Pfam" id="PF12724"/>
    </source>
</evidence>